<dbReference type="Gene3D" id="3.90.550.10">
    <property type="entry name" value="Spore Coat Polysaccharide Biosynthesis Protein SpsA, Chain A"/>
    <property type="match status" value="1"/>
</dbReference>
<reference evidence="10 11" key="1">
    <citation type="journal article" date="2016" name="Nat. Commun.">
        <title>Thousands of microbial genomes shed light on interconnected biogeochemical processes in an aquifer system.</title>
        <authorList>
            <person name="Anantharaman K."/>
            <person name="Brown C.T."/>
            <person name="Hug L.A."/>
            <person name="Sharon I."/>
            <person name="Castelle C.J."/>
            <person name="Probst A.J."/>
            <person name="Thomas B.C."/>
            <person name="Singh A."/>
            <person name="Wilkins M.J."/>
            <person name="Karaoz U."/>
            <person name="Brodie E.L."/>
            <person name="Williams K.H."/>
            <person name="Hubbard S.S."/>
            <person name="Banfield J.F."/>
        </authorList>
    </citation>
    <scope>NUCLEOTIDE SEQUENCE [LARGE SCALE GENOMIC DNA]</scope>
</reference>
<feature type="domain" description="Nucleotidyl transferase" evidence="9">
    <location>
        <begin position="2"/>
        <end position="239"/>
    </location>
</feature>
<dbReference type="GO" id="GO:0046872">
    <property type="term" value="F:metal ion binding"/>
    <property type="evidence" value="ECO:0007669"/>
    <property type="project" value="UniProtKB-KW"/>
</dbReference>
<keyword evidence="7" id="KW-0460">Magnesium</keyword>
<evidence type="ECO:0000256" key="5">
    <source>
        <dbReference type="ARBA" id="ARBA00022695"/>
    </source>
</evidence>
<evidence type="ECO:0000256" key="1">
    <source>
        <dbReference type="ARBA" id="ARBA00001946"/>
    </source>
</evidence>
<evidence type="ECO:0000259" key="9">
    <source>
        <dbReference type="Pfam" id="PF00483"/>
    </source>
</evidence>
<evidence type="ECO:0000256" key="3">
    <source>
        <dbReference type="ARBA" id="ARBA00012461"/>
    </source>
</evidence>
<protein>
    <recommendedName>
        <fullName evidence="3">glucose-1-phosphate thymidylyltransferase</fullName>
        <ecNumber evidence="3">2.7.7.24</ecNumber>
    </recommendedName>
</protein>
<dbReference type="InterPro" id="IPR005835">
    <property type="entry name" value="NTP_transferase_dom"/>
</dbReference>
<name>A0A1G2M8Z1_9BACT</name>
<evidence type="ECO:0000256" key="6">
    <source>
        <dbReference type="ARBA" id="ARBA00022723"/>
    </source>
</evidence>
<organism evidence="10 11">
    <name type="scientific">Candidatus Taylorbacteria bacterium RIFCSPHIGHO2_01_FULL_51_15</name>
    <dbReference type="NCBI Taxonomy" id="1802304"/>
    <lineage>
        <taxon>Bacteria</taxon>
        <taxon>Candidatus Tayloriibacteriota</taxon>
    </lineage>
</organism>
<evidence type="ECO:0000256" key="4">
    <source>
        <dbReference type="ARBA" id="ARBA00022679"/>
    </source>
</evidence>
<comment type="similarity">
    <text evidence="2">Belongs to the glucose-1-phosphate thymidylyltransferase family.</text>
</comment>
<dbReference type="PANTHER" id="PTHR43532">
    <property type="entry name" value="GLUCOSE-1-PHOSPHATE THYMIDYLYLTRANSFERASE"/>
    <property type="match status" value="1"/>
</dbReference>
<sequence length="244" mass="27208">MKGVILAGGDATRLRPLTLVTNKHLLPVYNKPLIYYGIETLVNAGIDRIMVVTSPRHVENFVGLLGSGQHFISKRDGKQIQIVYGIQNGPSGIADGLYIAKDYIGSESCALYLGDNIFEDDLRVPISDFKRGAMVFLKEVTDPKRFGVANVDAKGNVLGIEEKPKEPKSNLAVTGLYLYDHSVFEKMIGQPMSERGEYEITYLNNKYIEEGTLRSVRLRKEWFDAGTTDSLLEAGNFMRNKKQA</sequence>
<dbReference type="SUPFAM" id="SSF53448">
    <property type="entry name" value="Nucleotide-diphospho-sugar transferases"/>
    <property type="match status" value="1"/>
</dbReference>
<dbReference type="Pfam" id="PF00483">
    <property type="entry name" value="NTP_transferase"/>
    <property type="match status" value="1"/>
</dbReference>
<dbReference type="EC" id="2.7.7.24" evidence="3"/>
<dbReference type="EMBL" id="MHRI01000030">
    <property type="protein sequence ID" value="OHA20360.1"/>
    <property type="molecule type" value="Genomic_DNA"/>
</dbReference>
<dbReference type="InterPro" id="IPR005907">
    <property type="entry name" value="G1P_thy_trans_s"/>
</dbReference>
<dbReference type="PANTHER" id="PTHR43532:SF1">
    <property type="entry name" value="GLUCOSE-1-PHOSPHATE THYMIDYLYLTRANSFERASE 1"/>
    <property type="match status" value="1"/>
</dbReference>
<dbReference type="AlphaFoldDB" id="A0A1G2M8Z1"/>
<proteinExistence type="inferred from homology"/>
<dbReference type="Proteomes" id="UP000178121">
    <property type="component" value="Unassembled WGS sequence"/>
</dbReference>
<keyword evidence="6" id="KW-0479">Metal-binding</keyword>
<evidence type="ECO:0000256" key="2">
    <source>
        <dbReference type="ARBA" id="ARBA00010480"/>
    </source>
</evidence>
<evidence type="ECO:0000313" key="10">
    <source>
        <dbReference type="EMBL" id="OHA20360.1"/>
    </source>
</evidence>
<gene>
    <name evidence="10" type="ORF">A2849_01120</name>
</gene>
<dbReference type="InterPro" id="IPR029044">
    <property type="entry name" value="Nucleotide-diphossugar_trans"/>
</dbReference>
<evidence type="ECO:0000256" key="8">
    <source>
        <dbReference type="ARBA" id="ARBA00049336"/>
    </source>
</evidence>
<evidence type="ECO:0000313" key="11">
    <source>
        <dbReference type="Proteomes" id="UP000178121"/>
    </source>
</evidence>
<evidence type="ECO:0000256" key="7">
    <source>
        <dbReference type="ARBA" id="ARBA00022842"/>
    </source>
</evidence>
<keyword evidence="4" id="KW-0808">Transferase</keyword>
<dbReference type="GO" id="GO:0008879">
    <property type="term" value="F:glucose-1-phosphate thymidylyltransferase activity"/>
    <property type="evidence" value="ECO:0007669"/>
    <property type="project" value="UniProtKB-EC"/>
</dbReference>
<comment type="catalytic activity">
    <reaction evidence="8">
        <text>dTTP + alpha-D-glucose 1-phosphate + H(+) = dTDP-alpha-D-glucose + diphosphate</text>
        <dbReference type="Rhea" id="RHEA:15225"/>
        <dbReference type="ChEBI" id="CHEBI:15378"/>
        <dbReference type="ChEBI" id="CHEBI:33019"/>
        <dbReference type="ChEBI" id="CHEBI:37568"/>
        <dbReference type="ChEBI" id="CHEBI:57477"/>
        <dbReference type="ChEBI" id="CHEBI:58601"/>
        <dbReference type="EC" id="2.7.7.24"/>
    </reaction>
</comment>
<comment type="caution">
    <text evidence="10">The sequence shown here is derived from an EMBL/GenBank/DDBJ whole genome shotgun (WGS) entry which is preliminary data.</text>
</comment>
<keyword evidence="5" id="KW-0548">Nucleotidyltransferase</keyword>
<accession>A0A1G2M8Z1</accession>
<comment type="cofactor">
    <cofactor evidence="1">
        <name>Mg(2+)</name>
        <dbReference type="ChEBI" id="CHEBI:18420"/>
    </cofactor>
</comment>